<comment type="caution">
    <text evidence="1">The sequence shown here is derived from an EMBL/GenBank/DDBJ whole genome shotgun (WGS) entry which is preliminary data.</text>
</comment>
<gene>
    <name evidence="1" type="ORF">CBY09_08340</name>
</gene>
<sequence>MAELHRRVMNAFRVHWAKFPKATPQKLVLTQKQADDLQLTRLYGSVSIAGYSPPKGTFNDRPVEVSATTAGVLVANDGTEMPLADYDKMPTA</sequence>
<keyword evidence="2" id="KW-1185">Reference proteome</keyword>
<evidence type="ECO:0000313" key="1">
    <source>
        <dbReference type="EMBL" id="OYD50730.1"/>
    </source>
</evidence>
<accession>A0A235ENZ6</accession>
<dbReference type="RefSeq" id="WP_094288386.1">
    <property type="nucleotide sequence ID" value="NZ_NOIG01000005.1"/>
</dbReference>
<proteinExistence type="predicted"/>
<dbReference type="Proteomes" id="UP000215441">
    <property type="component" value="Unassembled WGS sequence"/>
</dbReference>
<name>A0A235ENZ6_9BURK</name>
<dbReference type="OrthoDB" id="8818285at2"/>
<evidence type="ECO:0000313" key="2">
    <source>
        <dbReference type="Proteomes" id="UP000215441"/>
    </source>
</evidence>
<dbReference type="AlphaFoldDB" id="A0A235ENZ6"/>
<reference evidence="1 2" key="1">
    <citation type="submission" date="2017-07" db="EMBL/GenBank/DDBJ databases">
        <title>Acidovorax KNDSW TSA 6 genome sequence and assembly.</title>
        <authorList>
            <person name="Mayilraj S."/>
        </authorList>
    </citation>
    <scope>NUCLEOTIDE SEQUENCE [LARGE SCALE GENOMIC DNA]</scope>
    <source>
        <strain evidence="1 2">KNDSW-TSA6</strain>
    </source>
</reference>
<dbReference type="EMBL" id="NOIG01000005">
    <property type="protein sequence ID" value="OYD50730.1"/>
    <property type="molecule type" value="Genomic_DNA"/>
</dbReference>
<organism evidence="1 2">
    <name type="scientific">Acidovorax kalamii</name>
    <dbReference type="NCBI Taxonomy" id="2004485"/>
    <lineage>
        <taxon>Bacteria</taxon>
        <taxon>Pseudomonadati</taxon>
        <taxon>Pseudomonadota</taxon>
        <taxon>Betaproteobacteria</taxon>
        <taxon>Burkholderiales</taxon>
        <taxon>Comamonadaceae</taxon>
        <taxon>Acidovorax</taxon>
    </lineage>
</organism>
<protein>
    <submittedName>
        <fullName evidence="1">Uncharacterized protein</fullName>
    </submittedName>
</protein>